<dbReference type="Proteomes" id="UP000243180">
    <property type="component" value="Chromosome"/>
</dbReference>
<comment type="similarity">
    <text evidence="3">Belongs to the CheD family.</text>
</comment>
<dbReference type="InterPro" id="IPR011324">
    <property type="entry name" value="Cytotoxic_necrot_fac-like_cat"/>
</dbReference>
<dbReference type="GO" id="GO:0050568">
    <property type="term" value="F:protein-glutamine glutaminase activity"/>
    <property type="evidence" value="ECO:0007669"/>
    <property type="project" value="UniProtKB-UniRule"/>
</dbReference>
<dbReference type="EC" id="3.5.1.44" evidence="3"/>
<dbReference type="PANTHER" id="PTHR35147:SF2">
    <property type="entry name" value="CHEMORECEPTOR GLUTAMINE DEAMIDASE CHED-RELATED"/>
    <property type="match status" value="1"/>
</dbReference>
<dbReference type="AlphaFoldDB" id="A0A1B4XG44"/>
<dbReference type="RefSeq" id="WP_096360600.1">
    <property type="nucleotide sequence ID" value="NZ_AP014879.1"/>
</dbReference>
<keyword evidence="1 3" id="KW-0145">Chemotaxis</keyword>
<gene>
    <name evidence="3" type="primary">cheD</name>
    <name evidence="4" type="ORF">SCL_1478</name>
</gene>
<organism evidence="4 5">
    <name type="scientific">Sulfuricaulis limicola</name>
    <dbReference type="NCBI Taxonomy" id="1620215"/>
    <lineage>
        <taxon>Bacteria</taxon>
        <taxon>Pseudomonadati</taxon>
        <taxon>Pseudomonadota</taxon>
        <taxon>Gammaproteobacteria</taxon>
        <taxon>Acidiferrobacterales</taxon>
        <taxon>Acidiferrobacteraceae</taxon>
        <taxon>Sulfuricaulis</taxon>
    </lineage>
</organism>
<keyword evidence="5" id="KW-1185">Reference proteome</keyword>
<accession>A0A1B4XG44</accession>
<dbReference type="SUPFAM" id="SSF64438">
    <property type="entry name" value="CNF1/YfiH-like putative cysteine hydrolases"/>
    <property type="match status" value="1"/>
</dbReference>
<dbReference type="Gene3D" id="3.30.1330.200">
    <property type="match status" value="1"/>
</dbReference>
<dbReference type="KEGG" id="slim:SCL_1478"/>
<comment type="catalytic activity">
    <reaction evidence="3">
        <text>L-glutaminyl-[protein] + H2O = L-glutamyl-[protein] + NH4(+)</text>
        <dbReference type="Rhea" id="RHEA:16441"/>
        <dbReference type="Rhea" id="RHEA-COMP:10207"/>
        <dbReference type="Rhea" id="RHEA-COMP:10208"/>
        <dbReference type="ChEBI" id="CHEBI:15377"/>
        <dbReference type="ChEBI" id="CHEBI:28938"/>
        <dbReference type="ChEBI" id="CHEBI:29973"/>
        <dbReference type="ChEBI" id="CHEBI:30011"/>
        <dbReference type="EC" id="3.5.1.44"/>
    </reaction>
</comment>
<dbReference type="OrthoDB" id="9807202at2"/>
<dbReference type="PANTHER" id="PTHR35147">
    <property type="entry name" value="CHEMORECEPTOR GLUTAMINE DEAMIDASE CHED-RELATED"/>
    <property type="match status" value="1"/>
</dbReference>
<evidence type="ECO:0000313" key="5">
    <source>
        <dbReference type="Proteomes" id="UP000243180"/>
    </source>
</evidence>
<protein>
    <recommendedName>
        <fullName evidence="3">Probable chemoreceptor glutamine deamidase CheD</fullName>
        <ecNumber evidence="3">3.5.1.44</ecNumber>
    </recommendedName>
</protein>
<reference evidence="4 5" key="1">
    <citation type="submission" date="2015-05" db="EMBL/GenBank/DDBJ databases">
        <title>Complete genome sequence of a sulfur-oxidizing gammaproteobacterium strain HA5.</title>
        <authorList>
            <person name="Miura A."/>
            <person name="Kojima H."/>
            <person name="Fukui M."/>
        </authorList>
    </citation>
    <scope>NUCLEOTIDE SEQUENCE [LARGE SCALE GENOMIC DNA]</scope>
    <source>
        <strain evidence="4 5">HA5</strain>
    </source>
</reference>
<dbReference type="EMBL" id="AP014879">
    <property type="protein sequence ID" value="BAV33786.1"/>
    <property type="molecule type" value="Genomic_DNA"/>
</dbReference>
<dbReference type="InterPro" id="IPR038592">
    <property type="entry name" value="CheD-like_sf"/>
</dbReference>
<sequence length="201" mass="22302">MKSIQPRSATGTRLPASIDADLTRMTIHIGGLHASRQPLLLDTVLGSCIAACLYDPVLGMGGMNHFMLPEGSDPGDPTSTRYGVNAMELLISDLMKLGADRRRFQAKVFGGGHVLNIRESLDGVPQRNIDFVRRFLETEQIPIVREDLGGYQPRRVLFQTHTGKVFLKYLGKTEAERTAEEEVVYLISLKKQKTDGDVTLF</sequence>
<evidence type="ECO:0000256" key="2">
    <source>
        <dbReference type="ARBA" id="ARBA00022801"/>
    </source>
</evidence>
<evidence type="ECO:0000256" key="1">
    <source>
        <dbReference type="ARBA" id="ARBA00022500"/>
    </source>
</evidence>
<dbReference type="CDD" id="cd16352">
    <property type="entry name" value="CheD"/>
    <property type="match status" value="1"/>
</dbReference>
<evidence type="ECO:0000313" key="4">
    <source>
        <dbReference type="EMBL" id="BAV33786.1"/>
    </source>
</evidence>
<name>A0A1B4XG44_9GAMM</name>
<dbReference type="Pfam" id="PF03975">
    <property type="entry name" value="CheD"/>
    <property type="match status" value="1"/>
</dbReference>
<dbReference type="GO" id="GO:0006935">
    <property type="term" value="P:chemotaxis"/>
    <property type="evidence" value="ECO:0007669"/>
    <property type="project" value="UniProtKB-UniRule"/>
</dbReference>
<proteinExistence type="inferred from homology"/>
<evidence type="ECO:0000256" key="3">
    <source>
        <dbReference type="HAMAP-Rule" id="MF_01440"/>
    </source>
</evidence>
<dbReference type="InterPro" id="IPR005659">
    <property type="entry name" value="Chemorcpt_Glu_NH3ase_CheD"/>
</dbReference>
<comment type="function">
    <text evidence="3">Probably deamidates glutamine residues to glutamate on methyl-accepting chemotaxis receptors (MCPs), playing an important role in chemotaxis.</text>
</comment>
<dbReference type="InParanoid" id="A0A1B4XG44"/>
<keyword evidence="2 3" id="KW-0378">Hydrolase</keyword>
<dbReference type="HAMAP" id="MF_01440">
    <property type="entry name" value="CheD"/>
    <property type="match status" value="1"/>
</dbReference>